<reference evidence="2" key="1">
    <citation type="journal article" date="2019" name="MBio">
        <title>Virus Genomes from Deep Sea Sediments Expand the Ocean Megavirome and Support Independent Origins of Viral Gigantism.</title>
        <authorList>
            <person name="Backstrom D."/>
            <person name="Yutin N."/>
            <person name="Jorgensen S.L."/>
            <person name="Dharamshi J."/>
            <person name="Homa F."/>
            <person name="Zaremba-Niedwiedzka K."/>
            <person name="Spang A."/>
            <person name="Wolf Y.I."/>
            <person name="Koonin E.V."/>
            <person name="Ettema T.J."/>
        </authorList>
    </citation>
    <scope>NUCLEOTIDE SEQUENCE</scope>
</reference>
<feature type="compositionally biased region" description="Acidic residues" evidence="1">
    <location>
        <begin position="96"/>
        <end position="121"/>
    </location>
</feature>
<evidence type="ECO:0000313" key="2">
    <source>
        <dbReference type="EMBL" id="QBK85438.1"/>
    </source>
</evidence>
<evidence type="ECO:0000256" key="1">
    <source>
        <dbReference type="SAM" id="MobiDB-lite"/>
    </source>
</evidence>
<sequence>MWLTFHSILREVGKEIVDNSELSRLRPGLIRHLKFGYSFYVYEWERKGAGDRFTLIDFPQDLKSGETVEIPHMHMYEPYAYGGQEYSWPSDKVIDTSDDSGDDLDYEYDGYEESDTEDEQENLVKESDG</sequence>
<dbReference type="EMBL" id="MK500327">
    <property type="protein sequence ID" value="QBK85438.1"/>
    <property type="molecule type" value="Genomic_DNA"/>
</dbReference>
<accession>A0A481YQI2</accession>
<proteinExistence type="predicted"/>
<name>A0A481YQI2_9VIRU</name>
<organism evidence="2">
    <name type="scientific">Marseillevirus LCMAC101</name>
    <dbReference type="NCBI Taxonomy" id="2506602"/>
    <lineage>
        <taxon>Viruses</taxon>
        <taxon>Varidnaviria</taxon>
        <taxon>Bamfordvirae</taxon>
        <taxon>Nucleocytoviricota</taxon>
        <taxon>Megaviricetes</taxon>
        <taxon>Pimascovirales</taxon>
        <taxon>Pimascovirales incertae sedis</taxon>
        <taxon>Marseilleviridae</taxon>
    </lineage>
</organism>
<gene>
    <name evidence="2" type="ORF">LCMAC101_00250</name>
</gene>
<feature type="region of interest" description="Disordered" evidence="1">
    <location>
        <begin position="91"/>
        <end position="129"/>
    </location>
</feature>
<protein>
    <submittedName>
        <fullName evidence="2">Uncharacterized protein</fullName>
    </submittedName>
</protein>